<evidence type="ECO:0000256" key="1">
    <source>
        <dbReference type="SAM" id="MobiDB-lite"/>
    </source>
</evidence>
<keyword evidence="3" id="KW-1185">Reference proteome</keyword>
<evidence type="ECO:0000313" key="3">
    <source>
        <dbReference type="Proteomes" id="UP000800039"/>
    </source>
</evidence>
<sequence>RAHIDDSAVQRTSAPLNKPSNNKYTRLPRNPFQFLPRSIPSMFLSPWQLQLLLYPVLPRACRCISKIHCIVEVL</sequence>
<accession>A0A9P4GET1</accession>
<organism evidence="2 3">
    <name type="scientific">Cucurbitaria berberidis CBS 394.84</name>
    <dbReference type="NCBI Taxonomy" id="1168544"/>
    <lineage>
        <taxon>Eukaryota</taxon>
        <taxon>Fungi</taxon>
        <taxon>Dikarya</taxon>
        <taxon>Ascomycota</taxon>
        <taxon>Pezizomycotina</taxon>
        <taxon>Dothideomycetes</taxon>
        <taxon>Pleosporomycetidae</taxon>
        <taxon>Pleosporales</taxon>
        <taxon>Pleosporineae</taxon>
        <taxon>Cucurbitariaceae</taxon>
        <taxon>Cucurbitaria</taxon>
    </lineage>
</organism>
<comment type="caution">
    <text evidence="2">The sequence shown here is derived from an EMBL/GenBank/DDBJ whole genome shotgun (WGS) entry which is preliminary data.</text>
</comment>
<protein>
    <submittedName>
        <fullName evidence="2">Uncharacterized protein</fullName>
    </submittedName>
</protein>
<feature type="compositionally biased region" description="Polar residues" evidence="1">
    <location>
        <begin position="9"/>
        <end position="24"/>
    </location>
</feature>
<evidence type="ECO:0000313" key="2">
    <source>
        <dbReference type="EMBL" id="KAF1844245.1"/>
    </source>
</evidence>
<dbReference type="AlphaFoldDB" id="A0A9P4GET1"/>
<name>A0A9P4GET1_9PLEO</name>
<dbReference type="GeneID" id="63846376"/>
<dbReference type="EMBL" id="ML976617">
    <property type="protein sequence ID" value="KAF1844245.1"/>
    <property type="molecule type" value="Genomic_DNA"/>
</dbReference>
<dbReference type="RefSeq" id="XP_040786808.1">
    <property type="nucleotide sequence ID" value="XM_040929124.1"/>
</dbReference>
<feature type="non-terminal residue" evidence="2">
    <location>
        <position position="1"/>
    </location>
</feature>
<dbReference type="Proteomes" id="UP000800039">
    <property type="component" value="Unassembled WGS sequence"/>
</dbReference>
<proteinExistence type="predicted"/>
<gene>
    <name evidence="2" type="ORF">K460DRAFT_289482</name>
</gene>
<reference evidence="2" key="1">
    <citation type="submission" date="2020-01" db="EMBL/GenBank/DDBJ databases">
        <authorList>
            <consortium name="DOE Joint Genome Institute"/>
            <person name="Haridas S."/>
            <person name="Albert R."/>
            <person name="Binder M."/>
            <person name="Bloem J."/>
            <person name="Labutti K."/>
            <person name="Salamov A."/>
            <person name="Andreopoulos B."/>
            <person name="Baker S.E."/>
            <person name="Barry K."/>
            <person name="Bills G."/>
            <person name="Bluhm B.H."/>
            <person name="Cannon C."/>
            <person name="Castanera R."/>
            <person name="Culley D.E."/>
            <person name="Daum C."/>
            <person name="Ezra D."/>
            <person name="Gonzalez J.B."/>
            <person name="Henrissat B."/>
            <person name="Kuo A."/>
            <person name="Liang C."/>
            <person name="Lipzen A."/>
            <person name="Lutzoni F."/>
            <person name="Magnuson J."/>
            <person name="Mondo S."/>
            <person name="Nolan M."/>
            <person name="Ohm R."/>
            <person name="Pangilinan J."/>
            <person name="Park H.-J."/>
            <person name="Ramirez L."/>
            <person name="Alfaro M."/>
            <person name="Sun H."/>
            <person name="Tritt A."/>
            <person name="Yoshinaga Y."/>
            <person name="Zwiers L.-H."/>
            <person name="Turgeon B.G."/>
            <person name="Goodwin S.B."/>
            <person name="Spatafora J.W."/>
            <person name="Crous P.W."/>
            <person name="Grigoriev I.V."/>
        </authorList>
    </citation>
    <scope>NUCLEOTIDE SEQUENCE</scope>
    <source>
        <strain evidence="2">CBS 394.84</strain>
    </source>
</reference>
<feature type="region of interest" description="Disordered" evidence="1">
    <location>
        <begin position="1"/>
        <end position="25"/>
    </location>
</feature>